<reference evidence="2" key="1">
    <citation type="submission" date="2014-12" db="EMBL/GenBank/DDBJ databases">
        <title>Insight into the proteome of Arion vulgaris.</title>
        <authorList>
            <person name="Aradska J."/>
            <person name="Bulat T."/>
            <person name="Smidak R."/>
            <person name="Sarate P."/>
            <person name="Gangsoo J."/>
            <person name="Sialana F."/>
            <person name="Bilban M."/>
            <person name="Lubec G."/>
        </authorList>
    </citation>
    <scope>NUCLEOTIDE SEQUENCE</scope>
    <source>
        <tissue evidence="2">Skin</tissue>
    </source>
</reference>
<dbReference type="AlphaFoldDB" id="A0A0B6Y105"/>
<evidence type="ECO:0000313" key="2">
    <source>
        <dbReference type="EMBL" id="CEK49942.1"/>
    </source>
</evidence>
<organism evidence="2">
    <name type="scientific">Arion vulgaris</name>
    <dbReference type="NCBI Taxonomy" id="1028688"/>
    <lineage>
        <taxon>Eukaryota</taxon>
        <taxon>Metazoa</taxon>
        <taxon>Spiralia</taxon>
        <taxon>Lophotrochozoa</taxon>
        <taxon>Mollusca</taxon>
        <taxon>Gastropoda</taxon>
        <taxon>Heterobranchia</taxon>
        <taxon>Euthyneura</taxon>
        <taxon>Panpulmonata</taxon>
        <taxon>Eupulmonata</taxon>
        <taxon>Stylommatophora</taxon>
        <taxon>Helicina</taxon>
        <taxon>Arionoidea</taxon>
        <taxon>Arionidae</taxon>
        <taxon>Arion</taxon>
    </lineage>
</organism>
<feature type="compositionally biased region" description="Polar residues" evidence="1">
    <location>
        <begin position="42"/>
        <end position="61"/>
    </location>
</feature>
<feature type="region of interest" description="Disordered" evidence="1">
    <location>
        <begin position="122"/>
        <end position="143"/>
    </location>
</feature>
<protein>
    <submittedName>
        <fullName evidence="2">Uncharacterized protein</fullName>
    </submittedName>
</protein>
<feature type="non-terminal residue" evidence="2">
    <location>
        <position position="168"/>
    </location>
</feature>
<evidence type="ECO:0000256" key="1">
    <source>
        <dbReference type="SAM" id="MobiDB-lite"/>
    </source>
</evidence>
<feature type="compositionally biased region" description="Polar residues" evidence="1">
    <location>
        <begin position="12"/>
        <end position="27"/>
    </location>
</feature>
<feature type="region of interest" description="Disordered" evidence="1">
    <location>
        <begin position="1"/>
        <end position="61"/>
    </location>
</feature>
<gene>
    <name evidence="2" type="primary">ORF9362</name>
</gene>
<feature type="non-terminal residue" evidence="2">
    <location>
        <position position="1"/>
    </location>
</feature>
<sequence length="168" mass="19079">GNKQRYRVIGRSDSSLDMSKARAQSSPKLKRKQEKFHKETTITRTESSQPSRFSNGTPSARTHQAVIQLEMQDNSFSENTGSANVQDSRYMIRRVSSTDNILKESATVVNSSQSPDDITMWKTSKSQSAETYRNRSSIDRTDSDLEQRGVNLLSPRFVKTMTHKDNNK</sequence>
<proteinExistence type="predicted"/>
<feature type="compositionally biased region" description="Basic and acidic residues" evidence="1">
    <location>
        <begin position="132"/>
        <end position="143"/>
    </location>
</feature>
<accession>A0A0B6Y105</accession>
<dbReference type="EMBL" id="HACG01003077">
    <property type="protein sequence ID" value="CEK49942.1"/>
    <property type="molecule type" value="Transcribed_RNA"/>
</dbReference>
<name>A0A0B6Y105_9EUPU</name>
<feature type="compositionally biased region" description="Polar residues" evidence="1">
    <location>
        <begin position="122"/>
        <end position="131"/>
    </location>
</feature>